<dbReference type="RefSeq" id="WP_062606211.1">
    <property type="nucleotide sequence ID" value="NZ_FCOX02000016.1"/>
</dbReference>
<dbReference type="EMBL" id="FCOX02000016">
    <property type="protein sequence ID" value="SAK77134.1"/>
    <property type="molecule type" value="Genomic_DNA"/>
</dbReference>
<reference evidence="2" key="1">
    <citation type="submission" date="2016-01" db="EMBL/GenBank/DDBJ databases">
        <authorList>
            <person name="Peeters C."/>
        </authorList>
    </citation>
    <scope>NUCLEOTIDE SEQUENCE</scope>
    <source>
        <strain evidence="2">LMG 29321</strain>
    </source>
</reference>
<organism evidence="2 3">
    <name type="scientific">Caballeronia calidae</name>
    <dbReference type="NCBI Taxonomy" id="1777139"/>
    <lineage>
        <taxon>Bacteria</taxon>
        <taxon>Pseudomonadati</taxon>
        <taxon>Pseudomonadota</taxon>
        <taxon>Betaproteobacteria</taxon>
        <taxon>Burkholderiales</taxon>
        <taxon>Burkholderiaceae</taxon>
        <taxon>Caballeronia</taxon>
    </lineage>
</organism>
<proteinExistence type="predicted"/>
<sequence>MTEPLIVVEGNLRLPTLRALTDPSLNFGFEWSPAHTRPVQSRSEFPLLAARFQTAYVPALGLSDRRSPYRAMSLWGLFAKEDMPRAMLNLTQAPQPADGADGAPAAERIHLSVGRPAVPGASQHRFSKPVATAIAAACAAVIVWLLFGHEPGSQRSAPADELGTRTQPDTVTQSAGPAPANTYGVSQTAEAEPVIVARTSPAAPPAASPLANTAPNAAAFIAPAASRTDSDHVTTRNETANATPHAHTGHVTPRTGASHAATKPRKSGERYIAVAADRGHATRARFAPAPKKRAIAQRTYAVDARIAMHDTEHHAHATSVAMRENRPAMPSTSMDPVSLYAILQHSPTLDSNAHGISNHDANR</sequence>
<feature type="region of interest" description="Disordered" evidence="1">
    <location>
        <begin position="239"/>
        <end position="267"/>
    </location>
</feature>
<dbReference type="AlphaFoldDB" id="A0A158C452"/>
<protein>
    <submittedName>
        <fullName evidence="2">Uncharacterized protein</fullName>
    </submittedName>
</protein>
<evidence type="ECO:0000313" key="2">
    <source>
        <dbReference type="EMBL" id="SAK77134.1"/>
    </source>
</evidence>
<comment type="caution">
    <text evidence="2">The sequence shown here is derived from an EMBL/GenBank/DDBJ whole genome shotgun (WGS) entry which is preliminary data.</text>
</comment>
<dbReference type="OrthoDB" id="9005022at2"/>
<dbReference type="Proteomes" id="UP000071859">
    <property type="component" value="Unassembled WGS sequence"/>
</dbReference>
<evidence type="ECO:0000256" key="1">
    <source>
        <dbReference type="SAM" id="MobiDB-lite"/>
    </source>
</evidence>
<keyword evidence="3" id="KW-1185">Reference proteome</keyword>
<gene>
    <name evidence="2" type="ORF">AWB78_03473</name>
</gene>
<evidence type="ECO:0000313" key="3">
    <source>
        <dbReference type="Proteomes" id="UP000071859"/>
    </source>
</evidence>
<feature type="region of interest" description="Disordered" evidence="1">
    <location>
        <begin position="154"/>
        <end position="184"/>
    </location>
</feature>
<accession>A0A158C452</accession>
<feature type="compositionally biased region" description="Polar residues" evidence="1">
    <location>
        <begin position="164"/>
        <end position="175"/>
    </location>
</feature>
<name>A0A158C452_9BURK</name>